<dbReference type="InterPro" id="IPR036388">
    <property type="entry name" value="WH-like_DNA-bd_sf"/>
</dbReference>
<dbReference type="SMART" id="SM00345">
    <property type="entry name" value="HTH_GNTR"/>
    <property type="match status" value="1"/>
</dbReference>
<dbReference type="InterPro" id="IPR028082">
    <property type="entry name" value="Peripla_BP_I"/>
</dbReference>
<evidence type="ECO:0000256" key="2">
    <source>
        <dbReference type="ARBA" id="ARBA00023125"/>
    </source>
</evidence>
<dbReference type="Pfam" id="PF13377">
    <property type="entry name" value="Peripla_BP_3"/>
    <property type="match status" value="1"/>
</dbReference>
<evidence type="ECO:0000259" key="4">
    <source>
        <dbReference type="PROSITE" id="PS50949"/>
    </source>
</evidence>
<dbReference type="SUPFAM" id="SSF53822">
    <property type="entry name" value="Periplasmic binding protein-like I"/>
    <property type="match status" value="1"/>
</dbReference>
<keyword evidence="1" id="KW-0805">Transcription regulation</keyword>
<dbReference type="Gene3D" id="3.40.50.2300">
    <property type="match status" value="2"/>
</dbReference>
<keyword evidence="3" id="KW-0804">Transcription</keyword>
<dbReference type="GO" id="GO:0000976">
    <property type="term" value="F:transcription cis-regulatory region binding"/>
    <property type="evidence" value="ECO:0007669"/>
    <property type="project" value="TreeGrafter"/>
</dbReference>
<sequence>MAIKYKWLASLLKEQIINNLKNGKLKFPSEQELCARYQVSRQTVRQSLALLEQDGLIIKKKGSGSYLTGLSPDPLSNTVCLLLSSDREYIYPGILYDIRQVLEPFGFTIKVFATGNRLRTEQDILLSLQKNPPRGMIVEGCKSALPNPSLHLYRSLMNKGTAMVFLHSHYPALPESVYIKDGNLSGSTLLVRHLAEQGHKYIGGIFKGDDLQGVERFQGFLEALKEQRLDFSDEQIGWYDSCDLESLLQEGNGDFLRSFIRRSLFGCTAVICYNDILAYHLQKELRLEGFHLPEDMAVAAFDNTYLSDGEGLSITTLSHRPHEMGRKAARALLDKLKGLPVSSQEVPWQLNIKESTRKKLD</sequence>
<dbReference type="SUPFAM" id="SSF46785">
    <property type="entry name" value="Winged helix' DNA-binding domain"/>
    <property type="match status" value="1"/>
</dbReference>
<dbReference type="PRINTS" id="PR00035">
    <property type="entry name" value="HTHGNTR"/>
</dbReference>
<gene>
    <name evidence="5" type="ORF">IAA21_01505</name>
</gene>
<dbReference type="AlphaFoldDB" id="A0A9D2DQV9"/>
<comment type="caution">
    <text evidence="5">The sequence shown here is derived from an EMBL/GenBank/DDBJ whole genome shotgun (WGS) entry which is preliminary data.</text>
</comment>
<dbReference type="InterPro" id="IPR046335">
    <property type="entry name" value="LacI/GalR-like_sensor"/>
</dbReference>
<accession>A0A9D2DQV9</accession>
<feature type="domain" description="HTH gntR-type" evidence="4">
    <location>
        <begin position="2"/>
        <end position="70"/>
    </location>
</feature>
<dbReference type="PANTHER" id="PTHR30146">
    <property type="entry name" value="LACI-RELATED TRANSCRIPTIONAL REPRESSOR"/>
    <property type="match status" value="1"/>
</dbReference>
<dbReference type="CDD" id="cd07377">
    <property type="entry name" value="WHTH_GntR"/>
    <property type="match status" value="1"/>
</dbReference>
<evidence type="ECO:0000256" key="1">
    <source>
        <dbReference type="ARBA" id="ARBA00023015"/>
    </source>
</evidence>
<dbReference type="InterPro" id="IPR036390">
    <property type="entry name" value="WH_DNA-bd_sf"/>
</dbReference>
<dbReference type="InterPro" id="IPR000524">
    <property type="entry name" value="Tscrpt_reg_HTH_GntR"/>
</dbReference>
<proteinExistence type="predicted"/>
<organism evidence="5 6">
    <name type="scientific">Candidatus Blautia faecigallinarum</name>
    <dbReference type="NCBI Taxonomy" id="2838488"/>
    <lineage>
        <taxon>Bacteria</taxon>
        <taxon>Bacillati</taxon>
        <taxon>Bacillota</taxon>
        <taxon>Clostridia</taxon>
        <taxon>Lachnospirales</taxon>
        <taxon>Lachnospiraceae</taxon>
        <taxon>Blautia</taxon>
    </lineage>
</organism>
<dbReference type="GO" id="GO:0003700">
    <property type="term" value="F:DNA-binding transcription factor activity"/>
    <property type="evidence" value="ECO:0007669"/>
    <property type="project" value="InterPro"/>
</dbReference>
<name>A0A9D2DQV9_9FIRM</name>
<keyword evidence="2" id="KW-0238">DNA-binding</keyword>
<protein>
    <submittedName>
        <fullName evidence="5">GntR family transcriptional regulator</fullName>
    </submittedName>
</protein>
<dbReference type="PROSITE" id="PS50949">
    <property type="entry name" value="HTH_GNTR"/>
    <property type="match status" value="1"/>
</dbReference>
<dbReference type="Gene3D" id="1.10.10.10">
    <property type="entry name" value="Winged helix-like DNA-binding domain superfamily/Winged helix DNA-binding domain"/>
    <property type="match status" value="1"/>
</dbReference>
<evidence type="ECO:0000313" key="6">
    <source>
        <dbReference type="Proteomes" id="UP000824041"/>
    </source>
</evidence>
<dbReference type="CDD" id="cd01541">
    <property type="entry name" value="PBP1_AraR"/>
    <property type="match status" value="1"/>
</dbReference>
<dbReference type="InterPro" id="IPR033532">
    <property type="entry name" value="AraR_ligand_bind_dom"/>
</dbReference>
<dbReference type="Proteomes" id="UP000824041">
    <property type="component" value="Unassembled WGS sequence"/>
</dbReference>
<dbReference type="Pfam" id="PF00392">
    <property type="entry name" value="GntR"/>
    <property type="match status" value="1"/>
</dbReference>
<evidence type="ECO:0000256" key="3">
    <source>
        <dbReference type="ARBA" id="ARBA00023163"/>
    </source>
</evidence>
<reference evidence="5" key="2">
    <citation type="submission" date="2021-04" db="EMBL/GenBank/DDBJ databases">
        <authorList>
            <person name="Gilroy R."/>
        </authorList>
    </citation>
    <scope>NUCLEOTIDE SEQUENCE</scope>
    <source>
        <strain evidence="5">14324</strain>
    </source>
</reference>
<evidence type="ECO:0000313" key="5">
    <source>
        <dbReference type="EMBL" id="HIZ21461.1"/>
    </source>
</evidence>
<reference evidence="5" key="1">
    <citation type="journal article" date="2021" name="PeerJ">
        <title>Extensive microbial diversity within the chicken gut microbiome revealed by metagenomics and culture.</title>
        <authorList>
            <person name="Gilroy R."/>
            <person name="Ravi A."/>
            <person name="Getino M."/>
            <person name="Pursley I."/>
            <person name="Horton D.L."/>
            <person name="Alikhan N.F."/>
            <person name="Baker D."/>
            <person name="Gharbi K."/>
            <person name="Hall N."/>
            <person name="Watson M."/>
            <person name="Adriaenssens E.M."/>
            <person name="Foster-Nyarko E."/>
            <person name="Jarju S."/>
            <person name="Secka A."/>
            <person name="Antonio M."/>
            <person name="Oren A."/>
            <person name="Chaudhuri R.R."/>
            <person name="La Ragione R."/>
            <person name="Hildebrand F."/>
            <person name="Pallen M.J."/>
        </authorList>
    </citation>
    <scope>NUCLEOTIDE SEQUENCE</scope>
    <source>
        <strain evidence="5">14324</strain>
    </source>
</reference>
<dbReference type="EMBL" id="DXBU01000017">
    <property type="protein sequence ID" value="HIZ21461.1"/>
    <property type="molecule type" value="Genomic_DNA"/>
</dbReference>
<dbReference type="PANTHER" id="PTHR30146:SF109">
    <property type="entry name" value="HTH-TYPE TRANSCRIPTIONAL REGULATOR GALS"/>
    <property type="match status" value="1"/>
</dbReference>